<evidence type="ECO:0000259" key="8">
    <source>
        <dbReference type="PROSITE" id="PS50202"/>
    </source>
</evidence>
<feature type="transmembrane region" description="Helical" evidence="7">
    <location>
        <begin position="246"/>
        <end position="266"/>
    </location>
</feature>
<dbReference type="RefSeq" id="XP_013778369.1">
    <property type="nucleotide sequence ID" value="XM_013922915.2"/>
</dbReference>
<organism evidence="9 10">
    <name type="scientific">Limulus polyphemus</name>
    <name type="common">Atlantic horseshoe crab</name>
    <dbReference type="NCBI Taxonomy" id="6850"/>
    <lineage>
        <taxon>Eukaryota</taxon>
        <taxon>Metazoa</taxon>
        <taxon>Ecdysozoa</taxon>
        <taxon>Arthropoda</taxon>
        <taxon>Chelicerata</taxon>
        <taxon>Merostomata</taxon>
        <taxon>Xiphosura</taxon>
        <taxon>Limulidae</taxon>
        <taxon>Limulus</taxon>
    </lineage>
</organism>
<evidence type="ECO:0000256" key="4">
    <source>
        <dbReference type="ARBA" id="ARBA00022989"/>
    </source>
</evidence>
<dbReference type="SUPFAM" id="SSF49354">
    <property type="entry name" value="PapD-like"/>
    <property type="match status" value="1"/>
</dbReference>
<dbReference type="PANTHER" id="PTHR10809">
    <property type="entry name" value="VESICLE-ASSOCIATED MEMBRANE PROTEIN-ASSOCIATED PROTEIN"/>
    <property type="match status" value="1"/>
</dbReference>
<comment type="subcellular location">
    <subcellularLocation>
        <location evidence="1">Membrane</location>
        <topology evidence="1">Single-pass type IV membrane protein</topology>
    </subcellularLocation>
</comment>
<keyword evidence="6" id="KW-0175">Coiled coil</keyword>
<keyword evidence="3 7" id="KW-0812">Transmembrane</keyword>
<evidence type="ECO:0000256" key="7">
    <source>
        <dbReference type="SAM" id="Phobius"/>
    </source>
</evidence>
<name>A0ABM1BAZ3_LIMPO</name>
<dbReference type="GeneID" id="106462944"/>
<evidence type="ECO:0000256" key="5">
    <source>
        <dbReference type="ARBA" id="ARBA00023136"/>
    </source>
</evidence>
<sequence length="267" mass="30252">MSKPQQILQLEPPSELHFKGPFTDVTTSNLTLYNPSEWRVCFKIKTTTPKRYCVRPNSGIIEPKQHMTVSVMLQPFDYDPHEKLKHKFMVQTMIAPEGDCNLETVWKYANSENLMDSKLRCVFDLPSEEISQNNLDSNIGHVEDNSPLIKLSSDPLPKPSPKATNTDQLLKKVQDEHKMLKDELVQLQQENSKLKEEGLRQRLAHNTVGSSPVPRKVDFYQADNIKSASNIVPSTGSLELQQQPSVMLMALIIGACLLGFFMGKFIL</sequence>
<evidence type="ECO:0000256" key="2">
    <source>
        <dbReference type="ARBA" id="ARBA00008932"/>
    </source>
</evidence>
<dbReference type="InterPro" id="IPR016763">
    <property type="entry name" value="VAP"/>
</dbReference>
<keyword evidence="9" id="KW-1185">Reference proteome</keyword>
<dbReference type="Proteomes" id="UP000694941">
    <property type="component" value="Unplaced"/>
</dbReference>
<dbReference type="Pfam" id="PF00635">
    <property type="entry name" value="Motile_Sperm"/>
    <property type="match status" value="1"/>
</dbReference>
<evidence type="ECO:0000256" key="6">
    <source>
        <dbReference type="SAM" id="Coils"/>
    </source>
</evidence>
<keyword evidence="4 7" id="KW-1133">Transmembrane helix</keyword>
<dbReference type="Gene3D" id="2.60.40.10">
    <property type="entry name" value="Immunoglobulins"/>
    <property type="match status" value="1"/>
</dbReference>
<accession>A0ABM1BAZ3</accession>
<dbReference type="InterPro" id="IPR000535">
    <property type="entry name" value="MSP_dom"/>
</dbReference>
<dbReference type="PROSITE" id="PS50202">
    <property type="entry name" value="MSP"/>
    <property type="match status" value="1"/>
</dbReference>
<reference evidence="10" key="1">
    <citation type="submission" date="2025-08" db="UniProtKB">
        <authorList>
            <consortium name="RefSeq"/>
        </authorList>
    </citation>
    <scope>IDENTIFICATION</scope>
    <source>
        <tissue evidence="10">Muscle</tissue>
    </source>
</reference>
<dbReference type="PANTHER" id="PTHR10809:SF6">
    <property type="entry name" value="AT11025P-RELATED"/>
    <property type="match status" value="1"/>
</dbReference>
<gene>
    <name evidence="10" type="primary">LOC106462944</name>
</gene>
<dbReference type="InterPro" id="IPR008962">
    <property type="entry name" value="PapD-like_sf"/>
</dbReference>
<dbReference type="InterPro" id="IPR013783">
    <property type="entry name" value="Ig-like_fold"/>
</dbReference>
<proteinExistence type="inferred from homology"/>
<dbReference type="PIRSF" id="PIRSF019693">
    <property type="entry name" value="VAMP-associated"/>
    <property type="match status" value="1"/>
</dbReference>
<evidence type="ECO:0000256" key="3">
    <source>
        <dbReference type="ARBA" id="ARBA00022692"/>
    </source>
</evidence>
<feature type="domain" description="MSP" evidence="8">
    <location>
        <begin position="7"/>
        <end position="124"/>
    </location>
</feature>
<evidence type="ECO:0000313" key="10">
    <source>
        <dbReference type="RefSeq" id="XP_013778369.1"/>
    </source>
</evidence>
<protein>
    <submittedName>
        <fullName evidence="10">Vesicle-associated membrane protein-associated protein A-like</fullName>
    </submittedName>
</protein>
<comment type="similarity">
    <text evidence="2">Belongs to the VAMP-associated protein (VAP) (TC 9.B.17) family.</text>
</comment>
<keyword evidence="5 7" id="KW-0472">Membrane</keyword>
<feature type="coiled-coil region" evidence="6">
    <location>
        <begin position="163"/>
        <end position="197"/>
    </location>
</feature>
<evidence type="ECO:0000313" key="9">
    <source>
        <dbReference type="Proteomes" id="UP000694941"/>
    </source>
</evidence>
<evidence type="ECO:0000256" key="1">
    <source>
        <dbReference type="ARBA" id="ARBA00004211"/>
    </source>
</evidence>